<evidence type="ECO:0000313" key="3">
    <source>
        <dbReference type="Proteomes" id="UP000298390"/>
    </source>
</evidence>
<organism evidence="2 3">
    <name type="scientific">Rhodofomes roseus</name>
    <dbReference type="NCBI Taxonomy" id="34475"/>
    <lineage>
        <taxon>Eukaryota</taxon>
        <taxon>Fungi</taxon>
        <taxon>Dikarya</taxon>
        <taxon>Basidiomycota</taxon>
        <taxon>Agaricomycotina</taxon>
        <taxon>Agaricomycetes</taxon>
        <taxon>Polyporales</taxon>
        <taxon>Rhodofomes</taxon>
    </lineage>
</organism>
<comment type="caution">
    <text evidence="2">The sequence shown here is derived from an EMBL/GenBank/DDBJ whole genome shotgun (WGS) entry which is preliminary data.</text>
</comment>
<evidence type="ECO:0000256" key="1">
    <source>
        <dbReference type="SAM" id="MobiDB-lite"/>
    </source>
</evidence>
<evidence type="ECO:0000313" key="2">
    <source>
        <dbReference type="EMBL" id="TFY54620.1"/>
    </source>
</evidence>
<dbReference type="Proteomes" id="UP000298390">
    <property type="component" value="Unassembled WGS sequence"/>
</dbReference>
<dbReference type="AlphaFoldDB" id="A0A4Y9XWX8"/>
<protein>
    <recommendedName>
        <fullName evidence="4">Hydantoinase B/oxoprolinase domain-containing protein</fullName>
    </recommendedName>
</protein>
<sequence length="95" mass="9941">MGRNTWVKQPRKADGDLPENTGGGKPAPLQPRNINIGGKATVWMGKGDRLLIETPGAGAWGALDEGEGADADHSHVKAWAPRGSLAEREAAQAGF</sequence>
<dbReference type="STRING" id="34475.A0A4Y9XWX8"/>
<proteinExistence type="predicted"/>
<dbReference type="EMBL" id="SEKV01000678">
    <property type="protein sequence ID" value="TFY54620.1"/>
    <property type="molecule type" value="Genomic_DNA"/>
</dbReference>
<name>A0A4Y9XWX8_9APHY</name>
<evidence type="ECO:0008006" key="4">
    <source>
        <dbReference type="Google" id="ProtNLM"/>
    </source>
</evidence>
<gene>
    <name evidence="2" type="ORF">EVJ58_g8755</name>
</gene>
<reference evidence="2 3" key="1">
    <citation type="submission" date="2019-01" db="EMBL/GenBank/DDBJ databases">
        <title>Genome sequencing of the rare red list fungi Fomitopsis rosea.</title>
        <authorList>
            <person name="Buettner E."/>
            <person name="Kellner H."/>
        </authorList>
    </citation>
    <scope>NUCLEOTIDE SEQUENCE [LARGE SCALE GENOMIC DNA]</scope>
    <source>
        <strain evidence="2 3">DSM 105464</strain>
    </source>
</reference>
<accession>A0A4Y9XWX8</accession>
<feature type="region of interest" description="Disordered" evidence="1">
    <location>
        <begin position="1"/>
        <end position="35"/>
    </location>
</feature>